<comment type="similarity">
    <text evidence="1">Belongs to the cycloisomerase 2 family.</text>
</comment>
<dbReference type="Pfam" id="PF10282">
    <property type="entry name" value="Lactonase"/>
    <property type="match status" value="1"/>
</dbReference>
<sequence length="360" mass="39021">MKQGSYVAYVGARTTKARKARGNGLNVYAFDARTVGWRHLQLVELENPSFLTFDRTQQFLYTIHGDLDRVSAFRIAPDGTLAFLGTQCTEGKNPVHLAIDPSNRFMIVANHATSTLALLPRHDDGSLGAVIDLVTIEGQTGPHRVEQPFAKPHQVEFDPSGKWIVVPDKGIDKVLVYRIDEQSGKLVQAFSCDAREGAGPRHVAFSPGGTLAYVINELNSTVTGYRFEPKDGSLTPFQILPVLLDTFTGNSRAAEIAVSNDGRFVYASNRGSDTIAVFEVDAEGKLTPVASTATGGRTPRFFGLFCQGELLLAANEDSDTITTFKIDQNSGRIEQLEPALSVGSPVCILMKQAPVRPAAP</sequence>
<dbReference type="Proteomes" id="UP000253420">
    <property type="component" value="Unassembled WGS sequence"/>
</dbReference>
<keyword evidence="2" id="KW-0119">Carbohydrate metabolism</keyword>
<dbReference type="PANTHER" id="PTHR30344">
    <property type="entry name" value="6-PHOSPHOGLUCONOLACTONASE-RELATED"/>
    <property type="match status" value="1"/>
</dbReference>
<dbReference type="GO" id="GO:0005829">
    <property type="term" value="C:cytosol"/>
    <property type="evidence" value="ECO:0007669"/>
    <property type="project" value="TreeGrafter"/>
</dbReference>
<organism evidence="3 4">
    <name type="scientific">Phyllobacterium salinisoli</name>
    <dbReference type="NCBI Taxonomy" id="1899321"/>
    <lineage>
        <taxon>Bacteria</taxon>
        <taxon>Pseudomonadati</taxon>
        <taxon>Pseudomonadota</taxon>
        <taxon>Alphaproteobacteria</taxon>
        <taxon>Hyphomicrobiales</taxon>
        <taxon>Phyllobacteriaceae</taxon>
        <taxon>Phyllobacterium</taxon>
    </lineage>
</organism>
<dbReference type="EMBL" id="QOZG01000010">
    <property type="protein sequence ID" value="RCS22091.1"/>
    <property type="molecule type" value="Genomic_DNA"/>
</dbReference>
<name>A0A368JYR1_9HYPH</name>
<gene>
    <name evidence="3" type="ORF">DUT91_20480</name>
</gene>
<dbReference type="InterPro" id="IPR050282">
    <property type="entry name" value="Cycloisomerase_2"/>
</dbReference>
<dbReference type="SUPFAM" id="SSF51004">
    <property type="entry name" value="C-terminal (heme d1) domain of cytochrome cd1-nitrite reductase"/>
    <property type="match status" value="1"/>
</dbReference>
<dbReference type="GO" id="GO:0017057">
    <property type="term" value="F:6-phosphogluconolactonase activity"/>
    <property type="evidence" value="ECO:0007669"/>
    <property type="project" value="TreeGrafter"/>
</dbReference>
<keyword evidence="4" id="KW-1185">Reference proteome</keyword>
<dbReference type="InterPro" id="IPR015943">
    <property type="entry name" value="WD40/YVTN_repeat-like_dom_sf"/>
</dbReference>
<dbReference type="Gene3D" id="2.130.10.10">
    <property type="entry name" value="YVTN repeat-like/Quinoprotein amine dehydrogenase"/>
    <property type="match status" value="1"/>
</dbReference>
<dbReference type="InterPro" id="IPR011048">
    <property type="entry name" value="Haem_d1_sf"/>
</dbReference>
<dbReference type="RefSeq" id="WP_114442345.1">
    <property type="nucleotide sequence ID" value="NZ_QOZG01000010.1"/>
</dbReference>
<evidence type="ECO:0000313" key="3">
    <source>
        <dbReference type="EMBL" id="RCS22091.1"/>
    </source>
</evidence>
<dbReference type="OrthoDB" id="9790815at2"/>
<proteinExistence type="inferred from homology"/>
<evidence type="ECO:0000313" key="4">
    <source>
        <dbReference type="Proteomes" id="UP000253420"/>
    </source>
</evidence>
<comment type="caution">
    <text evidence="3">The sequence shown here is derived from an EMBL/GenBank/DDBJ whole genome shotgun (WGS) entry which is preliminary data.</text>
</comment>
<reference evidence="3 4" key="1">
    <citation type="submission" date="2018-07" db="EMBL/GenBank/DDBJ databases">
        <title>The draft genome of Phyllobacterium salinisoli.</title>
        <authorList>
            <person name="Liu L."/>
            <person name="Li L."/>
            <person name="Zhang X."/>
            <person name="Liang L."/>
        </authorList>
    </citation>
    <scope>NUCLEOTIDE SEQUENCE [LARGE SCALE GENOMIC DNA]</scope>
    <source>
        <strain evidence="3 4">LLAN61</strain>
    </source>
</reference>
<dbReference type="AlphaFoldDB" id="A0A368JYR1"/>
<evidence type="ECO:0000256" key="2">
    <source>
        <dbReference type="ARBA" id="ARBA00022526"/>
    </source>
</evidence>
<evidence type="ECO:0000256" key="1">
    <source>
        <dbReference type="ARBA" id="ARBA00005564"/>
    </source>
</evidence>
<protein>
    <submittedName>
        <fullName evidence="3">Lactonase family protein</fullName>
    </submittedName>
</protein>
<keyword evidence="2" id="KW-0313">Glucose metabolism</keyword>
<dbReference type="GO" id="GO:0006006">
    <property type="term" value="P:glucose metabolic process"/>
    <property type="evidence" value="ECO:0007669"/>
    <property type="project" value="UniProtKB-KW"/>
</dbReference>
<dbReference type="PANTHER" id="PTHR30344:SF1">
    <property type="entry name" value="6-PHOSPHOGLUCONOLACTONASE"/>
    <property type="match status" value="1"/>
</dbReference>
<accession>A0A368JYR1</accession>
<dbReference type="InterPro" id="IPR019405">
    <property type="entry name" value="Lactonase_7-beta_prop"/>
</dbReference>